<protein>
    <recommendedName>
        <fullName evidence="3">Dockerin domain-containing protein</fullName>
    </recommendedName>
</protein>
<dbReference type="SUPFAM" id="SSF63446">
    <property type="entry name" value="Type I dockerin domain"/>
    <property type="match status" value="1"/>
</dbReference>
<feature type="non-terminal residue" evidence="2">
    <location>
        <position position="1"/>
    </location>
</feature>
<dbReference type="AlphaFoldDB" id="X1KR49"/>
<dbReference type="GO" id="GO:0000272">
    <property type="term" value="P:polysaccharide catabolic process"/>
    <property type="evidence" value="ECO:0007669"/>
    <property type="project" value="InterPro"/>
</dbReference>
<dbReference type="InterPro" id="IPR036439">
    <property type="entry name" value="Dockerin_dom_sf"/>
</dbReference>
<feature type="non-terminal residue" evidence="2">
    <location>
        <position position="253"/>
    </location>
</feature>
<comment type="caution">
    <text evidence="2">The sequence shown here is derived from an EMBL/GenBank/DDBJ whole genome shotgun (WGS) entry which is preliminary data.</text>
</comment>
<dbReference type="GO" id="GO:0004553">
    <property type="term" value="F:hydrolase activity, hydrolyzing O-glycosyl compounds"/>
    <property type="evidence" value="ECO:0007669"/>
    <property type="project" value="InterPro"/>
</dbReference>
<dbReference type="Pfam" id="PF00404">
    <property type="entry name" value="Dockerin_1"/>
    <property type="match status" value="1"/>
</dbReference>
<reference evidence="2" key="1">
    <citation type="journal article" date="2014" name="Front. Microbiol.">
        <title>High frequency of phylogenetically diverse reductive dehalogenase-homologous genes in deep subseafloor sedimentary metagenomes.</title>
        <authorList>
            <person name="Kawai M."/>
            <person name="Futagami T."/>
            <person name="Toyoda A."/>
            <person name="Takaki Y."/>
            <person name="Nishi S."/>
            <person name="Hori S."/>
            <person name="Arai W."/>
            <person name="Tsubouchi T."/>
            <person name="Morono Y."/>
            <person name="Uchiyama I."/>
            <person name="Ito T."/>
            <person name="Fujiyama A."/>
            <person name="Inagaki F."/>
            <person name="Takami H."/>
        </authorList>
    </citation>
    <scope>NUCLEOTIDE SEQUENCE</scope>
    <source>
        <strain evidence="2">Expedition CK06-06</strain>
    </source>
</reference>
<name>X1KR49_9ZZZZ</name>
<gene>
    <name evidence="2" type="ORF">S03H2_55966</name>
</gene>
<dbReference type="Gene3D" id="1.10.1330.10">
    <property type="entry name" value="Dockerin domain"/>
    <property type="match status" value="1"/>
</dbReference>
<evidence type="ECO:0000313" key="2">
    <source>
        <dbReference type="EMBL" id="GAH84458.1"/>
    </source>
</evidence>
<dbReference type="InterPro" id="IPR010620">
    <property type="entry name" value="SBBP_repeat"/>
</dbReference>
<accession>X1KR49</accession>
<feature type="region of interest" description="Disordered" evidence="1">
    <location>
        <begin position="190"/>
        <end position="213"/>
    </location>
</feature>
<evidence type="ECO:0008006" key="3">
    <source>
        <dbReference type="Google" id="ProtNLM"/>
    </source>
</evidence>
<proteinExistence type="predicted"/>
<dbReference type="Pfam" id="PF06739">
    <property type="entry name" value="SBBP"/>
    <property type="match status" value="1"/>
</dbReference>
<evidence type="ECO:0000256" key="1">
    <source>
        <dbReference type="SAM" id="MobiDB-lite"/>
    </source>
</evidence>
<dbReference type="EMBL" id="BARU01035788">
    <property type="protein sequence ID" value="GAH84458.1"/>
    <property type="molecule type" value="Genomic_DNA"/>
</dbReference>
<sequence length="253" mass="25451">GHLWSTYLGGSAADYGWGIAADAAGGVYVTGQTNSVGWVSGGFDTSYNGNYDAFVAKIRPIMGDANGDGIVDGLDYVVWSNNYEPFVEGKGWAQGDLNGDTIVDGLDYIVWSNNYDPVVPAVASTGMVGDAAEQEVAATAAAQPPESEPVGEAGGGATRRSLTLPASLATIGPGVSAERAGGPAGLGGWASHAGGVPSESDMAGGKEGGRDVPAWPVNRLRAIAPAGPPDEVEQVLLTDTGAAGRHSPAHGLA</sequence>
<organism evidence="2">
    <name type="scientific">marine sediment metagenome</name>
    <dbReference type="NCBI Taxonomy" id="412755"/>
    <lineage>
        <taxon>unclassified sequences</taxon>
        <taxon>metagenomes</taxon>
        <taxon>ecological metagenomes</taxon>
    </lineage>
</organism>
<feature type="region of interest" description="Disordered" evidence="1">
    <location>
        <begin position="135"/>
        <end position="158"/>
    </location>
</feature>
<dbReference type="InterPro" id="IPR002105">
    <property type="entry name" value="Dockerin_1_rpt"/>
</dbReference>
<feature type="compositionally biased region" description="Low complexity" evidence="1">
    <location>
        <begin position="135"/>
        <end position="145"/>
    </location>
</feature>